<dbReference type="GeneID" id="8241415"/>
<evidence type="ECO:0000313" key="2">
    <source>
        <dbReference type="EMBL" id="ACO60997.1"/>
    </source>
</evidence>
<proteinExistence type="predicted"/>
<dbReference type="Proteomes" id="UP000002009">
    <property type="component" value="Chromosome 2"/>
</dbReference>
<feature type="compositionally biased region" description="Low complexity" evidence="1">
    <location>
        <begin position="58"/>
        <end position="75"/>
    </location>
</feature>
<evidence type="ECO:0000313" key="3">
    <source>
        <dbReference type="Proteomes" id="UP000002009"/>
    </source>
</evidence>
<dbReference type="KEGG" id="mis:MICPUN_53972"/>
<reference evidence="2 3" key="1">
    <citation type="journal article" date="2009" name="Science">
        <title>Green evolution and dynamic adaptations revealed by genomes of the marine picoeukaryotes Micromonas.</title>
        <authorList>
            <person name="Worden A.Z."/>
            <person name="Lee J.H."/>
            <person name="Mock T."/>
            <person name="Rouze P."/>
            <person name="Simmons M.P."/>
            <person name="Aerts A.L."/>
            <person name="Allen A.E."/>
            <person name="Cuvelier M.L."/>
            <person name="Derelle E."/>
            <person name="Everett M.V."/>
            <person name="Foulon E."/>
            <person name="Grimwood J."/>
            <person name="Gundlach H."/>
            <person name="Henrissat B."/>
            <person name="Napoli C."/>
            <person name="McDonald S.M."/>
            <person name="Parker M.S."/>
            <person name="Rombauts S."/>
            <person name="Salamov A."/>
            <person name="Von Dassow P."/>
            <person name="Badger J.H."/>
            <person name="Coutinho P.M."/>
            <person name="Demir E."/>
            <person name="Dubchak I."/>
            <person name="Gentemann C."/>
            <person name="Eikrem W."/>
            <person name="Gready J.E."/>
            <person name="John U."/>
            <person name="Lanier W."/>
            <person name="Lindquist E.A."/>
            <person name="Lucas S."/>
            <person name="Mayer K.F."/>
            <person name="Moreau H."/>
            <person name="Not F."/>
            <person name="Otillar R."/>
            <person name="Panaud O."/>
            <person name="Pangilinan J."/>
            <person name="Paulsen I."/>
            <person name="Piegu B."/>
            <person name="Poliakov A."/>
            <person name="Robbens S."/>
            <person name="Schmutz J."/>
            <person name="Toulza E."/>
            <person name="Wyss T."/>
            <person name="Zelensky A."/>
            <person name="Zhou K."/>
            <person name="Armbrust E.V."/>
            <person name="Bhattacharya D."/>
            <person name="Goodenough U.W."/>
            <person name="Van de Peer Y."/>
            <person name="Grigoriev I.V."/>
        </authorList>
    </citation>
    <scope>NUCLEOTIDE SEQUENCE [LARGE SCALE GENOMIC DNA]</scope>
    <source>
        <strain evidence="3">RCC299 / NOUM17</strain>
    </source>
</reference>
<feature type="compositionally biased region" description="Pro residues" evidence="1">
    <location>
        <begin position="114"/>
        <end position="125"/>
    </location>
</feature>
<name>C1DYT1_MICCC</name>
<keyword evidence="3" id="KW-1185">Reference proteome</keyword>
<sequence>MDARDTLANIFTSARQYSQHVVTTASARWISSHPPPDRTHLASTSPAPANAPRPPSARAPNSGRTPATSPDASPAPESPRRNSRRPIVTAPRRARAGRTQRLEAATRPWHLWPRRPPPPPPPPSSPRSRPRQLCRRLSSSV</sequence>
<dbReference type="RefSeq" id="XP_002499739.1">
    <property type="nucleotide sequence ID" value="XM_002499693.1"/>
</dbReference>
<organism evidence="2 3">
    <name type="scientific">Micromonas commoda (strain RCC299 / NOUM17 / CCMP2709)</name>
    <name type="common">Picoplanktonic green alga</name>
    <dbReference type="NCBI Taxonomy" id="296587"/>
    <lineage>
        <taxon>Eukaryota</taxon>
        <taxon>Viridiplantae</taxon>
        <taxon>Chlorophyta</taxon>
        <taxon>Mamiellophyceae</taxon>
        <taxon>Mamiellales</taxon>
        <taxon>Mamiellaceae</taxon>
        <taxon>Micromonas</taxon>
    </lineage>
</organism>
<dbReference type="AlphaFoldDB" id="C1DYT1"/>
<dbReference type="InParanoid" id="C1DYT1"/>
<evidence type="ECO:0000256" key="1">
    <source>
        <dbReference type="SAM" id="MobiDB-lite"/>
    </source>
</evidence>
<dbReference type="EMBL" id="CP001323">
    <property type="protein sequence ID" value="ACO60997.1"/>
    <property type="molecule type" value="Genomic_DNA"/>
</dbReference>
<feature type="region of interest" description="Disordered" evidence="1">
    <location>
        <begin position="19"/>
        <end position="141"/>
    </location>
</feature>
<accession>C1DYT1</accession>
<gene>
    <name evidence="2" type="ORF">MICPUN_53972</name>
</gene>
<protein>
    <submittedName>
        <fullName evidence="2">Uncharacterized protein</fullName>
    </submittedName>
</protein>